<name>A0A7S0MY74_9CRYP</name>
<organism evidence="1">
    <name type="scientific">Cryptomonas curvata</name>
    <dbReference type="NCBI Taxonomy" id="233186"/>
    <lineage>
        <taxon>Eukaryota</taxon>
        <taxon>Cryptophyceae</taxon>
        <taxon>Cryptomonadales</taxon>
        <taxon>Cryptomonadaceae</taxon>
        <taxon>Cryptomonas</taxon>
    </lineage>
</organism>
<sequence>MMPHGAQRPTAECAGRGSVECVARVGVRGVAEAADAVGGAGALEAARGGLAVGGEQRVVERHLKHRPAAMLEEVDEDGVGALGDVGRLAHLLGAVQARVVDEQGAVEVEPGAVVGGSAEGVLPSVEGDGACRDEGEVVVWGARDVVGEVVVVVEGLDVGVADGC</sequence>
<protein>
    <submittedName>
        <fullName evidence="1">Uncharacterized protein</fullName>
    </submittedName>
</protein>
<gene>
    <name evidence="1" type="ORF">CCUR1050_LOCUS28909</name>
</gene>
<dbReference type="AlphaFoldDB" id="A0A7S0MY74"/>
<evidence type="ECO:0000313" key="1">
    <source>
        <dbReference type="EMBL" id="CAD8654861.1"/>
    </source>
</evidence>
<proteinExistence type="predicted"/>
<accession>A0A7S0MY74</accession>
<reference evidence="1" key="1">
    <citation type="submission" date="2021-01" db="EMBL/GenBank/DDBJ databases">
        <authorList>
            <person name="Corre E."/>
            <person name="Pelletier E."/>
            <person name="Niang G."/>
            <person name="Scheremetjew M."/>
            <person name="Finn R."/>
            <person name="Kale V."/>
            <person name="Holt S."/>
            <person name="Cochrane G."/>
            <person name="Meng A."/>
            <person name="Brown T."/>
            <person name="Cohen L."/>
        </authorList>
    </citation>
    <scope>NUCLEOTIDE SEQUENCE</scope>
    <source>
        <strain evidence="1">CCAP979/52</strain>
    </source>
</reference>
<dbReference type="EMBL" id="HBEZ01052664">
    <property type="protein sequence ID" value="CAD8654861.1"/>
    <property type="molecule type" value="Transcribed_RNA"/>
</dbReference>